<dbReference type="EMBL" id="AZFQ01000055">
    <property type="protein sequence ID" value="KRL96819.1"/>
    <property type="molecule type" value="Genomic_DNA"/>
</dbReference>
<proteinExistence type="predicted"/>
<dbReference type="GO" id="GO:0003677">
    <property type="term" value="F:DNA binding"/>
    <property type="evidence" value="ECO:0007669"/>
    <property type="project" value="InterPro"/>
</dbReference>
<reference evidence="2 3" key="1">
    <citation type="journal article" date="2015" name="Genome Announc.">
        <title>Expanding the biotechnology potential of lactobacilli through comparative genomics of 213 strains and associated genera.</title>
        <authorList>
            <person name="Sun Z."/>
            <person name="Harris H.M."/>
            <person name="McCann A."/>
            <person name="Guo C."/>
            <person name="Argimon S."/>
            <person name="Zhang W."/>
            <person name="Yang X."/>
            <person name="Jeffery I.B."/>
            <person name="Cooney J.C."/>
            <person name="Kagawa T.F."/>
            <person name="Liu W."/>
            <person name="Song Y."/>
            <person name="Salvetti E."/>
            <person name="Wrobel A."/>
            <person name="Rasinkangas P."/>
            <person name="Parkhill J."/>
            <person name="Rea M.C."/>
            <person name="O'Sullivan O."/>
            <person name="Ritari J."/>
            <person name="Douillard F.P."/>
            <person name="Paul Ross R."/>
            <person name="Yang R."/>
            <person name="Briner A.E."/>
            <person name="Felis G.E."/>
            <person name="de Vos W.M."/>
            <person name="Barrangou R."/>
            <person name="Klaenhammer T.R."/>
            <person name="Caufield P.W."/>
            <person name="Cui Y."/>
            <person name="Zhang H."/>
            <person name="O'Toole P.W."/>
        </authorList>
    </citation>
    <scope>NUCLEOTIDE SEQUENCE [LARGE SCALE GENOMIC DNA]</scope>
    <source>
        <strain evidence="2 3">DSM 16230</strain>
    </source>
</reference>
<dbReference type="SMART" id="SM00530">
    <property type="entry name" value="HTH_XRE"/>
    <property type="match status" value="1"/>
</dbReference>
<dbReference type="OrthoDB" id="2308320at2"/>
<dbReference type="SUPFAM" id="SSF48452">
    <property type="entry name" value="TPR-like"/>
    <property type="match status" value="1"/>
</dbReference>
<feature type="domain" description="HTH cro/C1-type" evidence="1">
    <location>
        <begin position="7"/>
        <end position="60"/>
    </location>
</feature>
<dbReference type="InterPro" id="IPR053163">
    <property type="entry name" value="HTH-type_regulator_Rgg"/>
</dbReference>
<dbReference type="InterPro" id="IPR001387">
    <property type="entry name" value="Cro/C1-type_HTH"/>
</dbReference>
<dbReference type="PANTHER" id="PTHR37038">
    <property type="entry name" value="TRANSCRIPTIONAL REGULATOR-RELATED"/>
    <property type="match status" value="1"/>
</dbReference>
<dbReference type="STRING" id="1423801.FD50_GL002100"/>
<dbReference type="PROSITE" id="PS50943">
    <property type="entry name" value="HTH_CROC1"/>
    <property type="match status" value="1"/>
</dbReference>
<evidence type="ECO:0000313" key="2">
    <source>
        <dbReference type="EMBL" id="KRL96819.1"/>
    </source>
</evidence>
<evidence type="ECO:0000259" key="1">
    <source>
        <dbReference type="PROSITE" id="PS50943"/>
    </source>
</evidence>
<dbReference type="Gene3D" id="1.25.40.10">
    <property type="entry name" value="Tetratricopeptide repeat domain"/>
    <property type="match status" value="1"/>
</dbReference>
<dbReference type="PATRIC" id="fig|1423801.4.peg.2147"/>
<accession>A0A0R1V0A6</accession>
<keyword evidence="3" id="KW-1185">Reference proteome</keyword>
<dbReference type="CDD" id="cd00093">
    <property type="entry name" value="HTH_XRE"/>
    <property type="match status" value="1"/>
</dbReference>
<name>A0A0R1V0A6_9LACO</name>
<dbReference type="InterPro" id="IPR010982">
    <property type="entry name" value="Lambda_DNA-bd_dom_sf"/>
</dbReference>
<dbReference type="AlphaFoldDB" id="A0A0R1V0A6"/>
<dbReference type="RefSeq" id="WP_056962027.1">
    <property type="nucleotide sequence ID" value="NZ_AZFQ01000055.1"/>
</dbReference>
<dbReference type="Pfam" id="PF01381">
    <property type="entry name" value="HTH_3"/>
    <property type="match status" value="1"/>
</dbReference>
<dbReference type="Proteomes" id="UP000051166">
    <property type="component" value="Unassembled WGS sequence"/>
</dbReference>
<dbReference type="SUPFAM" id="SSF47413">
    <property type="entry name" value="lambda repressor-like DNA-binding domains"/>
    <property type="match status" value="1"/>
</dbReference>
<comment type="caution">
    <text evidence="2">The sequence shown here is derived from an EMBL/GenBank/DDBJ whole genome shotgun (WGS) entry which is preliminary data.</text>
</comment>
<evidence type="ECO:0000313" key="3">
    <source>
        <dbReference type="Proteomes" id="UP000051166"/>
    </source>
</evidence>
<organism evidence="2 3">
    <name type="scientific">Liquorilactobacillus satsumensis DSM 16230 = JCM 12392</name>
    <dbReference type="NCBI Taxonomy" id="1423801"/>
    <lineage>
        <taxon>Bacteria</taxon>
        <taxon>Bacillati</taxon>
        <taxon>Bacillota</taxon>
        <taxon>Bacilli</taxon>
        <taxon>Lactobacillales</taxon>
        <taxon>Lactobacillaceae</taxon>
        <taxon>Liquorilactobacillus</taxon>
    </lineage>
</organism>
<dbReference type="InterPro" id="IPR011990">
    <property type="entry name" value="TPR-like_helical_dom_sf"/>
</dbReference>
<protein>
    <submittedName>
        <fullName evidence="2">XRE family transcriptional regulator</fullName>
    </submittedName>
</protein>
<dbReference type="PANTHER" id="PTHR37038:SF14">
    <property type="entry name" value="TRANSCRIPTIONAL ACTIVATOR"/>
    <property type="match status" value="1"/>
</dbReference>
<dbReference type="GeneID" id="98309314"/>
<gene>
    <name evidence="2" type="ORF">FD50_GL002100</name>
</gene>
<sequence length="282" mass="32697">MIDGNVIKTQRKKLHISQKDLADNITTQGTISALERNSTTPSSEILAKILDRLSLSLDDVLVANTKIQNQRFLNTADKQFMNYQFEDTLATLKKIKKTTVPEQQAHFNFLKTTAAMWIKKDYDDAVFGYNQILQESTDKANIYTILAICELGVTYEMKKELDKSSFYFKQLPALLTKINTDKNVFWYLMLLDNLSKYYSNTENYSSCLESLTTAIKFARKHNTPMFMDSFYFLYATTLRDQHDSWTQEALAYMIKAWSFADFLGDKLVLQKAQEHLEQQNIL</sequence>